<evidence type="ECO:0000256" key="6">
    <source>
        <dbReference type="ARBA" id="ARBA00023204"/>
    </source>
</evidence>
<evidence type="ECO:0000259" key="8">
    <source>
        <dbReference type="PROSITE" id="PS50880"/>
    </source>
</evidence>
<dbReference type="Pfam" id="PF02132">
    <property type="entry name" value="RecR_ZnF"/>
    <property type="match status" value="1"/>
</dbReference>
<feature type="zinc finger region" description="C4-type" evidence="7">
    <location>
        <begin position="58"/>
        <end position="73"/>
    </location>
</feature>
<accession>A0A0E3ZE88</accession>
<evidence type="ECO:0000256" key="4">
    <source>
        <dbReference type="ARBA" id="ARBA00022833"/>
    </source>
</evidence>
<dbReference type="PANTHER" id="PTHR30446">
    <property type="entry name" value="RECOMBINATION PROTEIN RECR"/>
    <property type="match status" value="1"/>
</dbReference>
<keyword evidence="6 7" id="KW-0234">DNA repair</keyword>
<dbReference type="Gene3D" id="3.40.1360.10">
    <property type="match status" value="1"/>
</dbReference>
<keyword evidence="4 7" id="KW-0862">Zinc</keyword>
<dbReference type="GO" id="GO:0006310">
    <property type="term" value="P:DNA recombination"/>
    <property type="evidence" value="ECO:0007669"/>
    <property type="project" value="UniProtKB-UniRule"/>
</dbReference>
<dbReference type="AlphaFoldDB" id="A0A0E3ZE88"/>
<dbReference type="STRING" id="400092.PKOR_10800"/>
<dbReference type="Pfam" id="PF13662">
    <property type="entry name" value="Toprim_4"/>
    <property type="match status" value="1"/>
</dbReference>
<dbReference type="PANTHER" id="PTHR30446:SF0">
    <property type="entry name" value="RECOMBINATION PROTEIN RECR"/>
    <property type="match status" value="1"/>
</dbReference>
<dbReference type="InterPro" id="IPR006171">
    <property type="entry name" value="TOPRIM_dom"/>
</dbReference>
<evidence type="ECO:0000256" key="5">
    <source>
        <dbReference type="ARBA" id="ARBA00023172"/>
    </source>
</evidence>
<evidence type="ECO:0000256" key="1">
    <source>
        <dbReference type="ARBA" id="ARBA00022723"/>
    </source>
</evidence>
<dbReference type="RefSeq" id="WP_046310699.1">
    <property type="nucleotide sequence ID" value="NZ_CBCSCY010000033.1"/>
</dbReference>
<gene>
    <name evidence="7" type="primary">recR</name>
    <name evidence="9" type="ORF">PKOR_10800</name>
</gene>
<dbReference type="EMBL" id="CP009621">
    <property type="protein sequence ID" value="AKD03529.1"/>
    <property type="molecule type" value="Genomic_DNA"/>
</dbReference>
<dbReference type="HOGENOM" id="CLU_060739_1_1_10"/>
<dbReference type="Pfam" id="PF21176">
    <property type="entry name" value="RecR_HhH"/>
    <property type="match status" value="1"/>
</dbReference>
<dbReference type="PROSITE" id="PS01300">
    <property type="entry name" value="RECR"/>
    <property type="match status" value="1"/>
</dbReference>
<evidence type="ECO:0000313" key="9">
    <source>
        <dbReference type="EMBL" id="AKD03529.1"/>
    </source>
</evidence>
<dbReference type="HAMAP" id="MF_00017">
    <property type="entry name" value="RecR"/>
    <property type="match status" value="1"/>
</dbReference>
<comment type="similarity">
    <text evidence="7">Belongs to the RecR family.</text>
</comment>
<dbReference type="Gene3D" id="1.10.8.420">
    <property type="entry name" value="RecR Domain 1"/>
    <property type="match status" value="1"/>
</dbReference>
<dbReference type="InterPro" id="IPR003583">
    <property type="entry name" value="Hlx-hairpin-Hlx_DNA-bd_motif"/>
</dbReference>
<dbReference type="Gene3D" id="3.30.60.80">
    <property type="match status" value="1"/>
</dbReference>
<keyword evidence="10" id="KW-1185">Reference proteome</keyword>
<reference evidence="9 10" key="1">
    <citation type="journal article" date="2015" name="Sci. Rep.">
        <title>Unraveling adaptation of Pontibacter korlensis to radiation and infertility in desert through complete genome and comparative transcriptomic analysis.</title>
        <authorList>
            <person name="Dai J."/>
            <person name="Dai W."/>
            <person name="Qiu C."/>
            <person name="Yang Z."/>
            <person name="Zhang Y."/>
            <person name="Zhou M."/>
            <person name="Zhang L."/>
            <person name="Fang C."/>
            <person name="Gao Q."/>
            <person name="Yang Q."/>
            <person name="Li X."/>
            <person name="Wang Z."/>
            <person name="Wang Z."/>
            <person name="Jia Z."/>
            <person name="Chen X."/>
        </authorList>
    </citation>
    <scope>NUCLEOTIDE SEQUENCE [LARGE SCALE GENOMIC DNA]</scope>
    <source>
        <strain evidence="9 10">X14-1T</strain>
    </source>
</reference>
<dbReference type="GO" id="GO:0003677">
    <property type="term" value="F:DNA binding"/>
    <property type="evidence" value="ECO:0007669"/>
    <property type="project" value="UniProtKB-UniRule"/>
</dbReference>
<dbReference type="PROSITE" id="PS50880">
    <property type="entry name" value="TOPRIM"/>
    <property type="match status" value="1"/>
</dbReference>
<protein>
    <recommendedName>
        <fullName evidence="7">Recombination protein RecR</fullName>
    </recommendedName>
</protein>
<evidence type="ECO:0000313" key="10">
    <source>
        <dbReference type="Proteomes" id="UP000033109"/>
    </source>
</evidence>
<dbReference type="GO" id="GO:0008270">
    <property type="term" value="F:zinc ion binding"/>
    <property type="evidence" value="ECO:0007669"/>
    <property type="project" value="UniProtKB-KW"/>
</dbReference>
<dbReference type="OrthoDB" id="9802672at2"/>
<organism evidence="9 10">
    <name type="scientific">Pontibacter korlensis</name>
    <dbReference type="NCBI Taxonomy" id="400092"/>
    <lineage>
        <taxon>Bacteria</taxon>
        <taxon>Pseudomonadati</taxon>
        <taxon>Bacteroidota</taxon>
        <taxon>Cytophagia</taxon>
        <taxon>Cytophagales</taxon>
        <taxon>Hymenobacteraceae</taxon>
        <taxon>Pontibacter</taxon>
    </lineage>
</organism>
<keyword evidence="1 7" id="KW-0479">Metal-binding</keyword>
<dbReference type="InterPro" id="IPR015967">
    <property type="entry name" value="Rcmb_RecR_Znf"/>
</dbReference>
<dbReference type="PATRIC" id="fig|400092.3.peg.2359"/>
<dbReference type="SUPFAM" id="SSF111304">
    <property type="entry name" value="Recombination protein RecR"/>
    <property type="match status" value="1"/>
</dbReference>
<dbReference type="InterPro" id="IPR023627">
    <property type="entry name" value="Rcmb_RecR"/>
</dbReference>
<dbReference type="CDD" id="cd01025">
    <property type="entry name" value="TOPRIM_recR"/>
    <property type="match status" value="1"/>
</dbReference>
<dbReference type="Proteomes" id="UP000033109">
    <property type="component" value="Chromosome"/>
</dbReference>
<keyword evidence="2 7" id="KW-0227">DNA damage</keyword>
<keyword evidence="3 7" id="KW-0863">Zinc-finger</keyword>
<feature type="domain" description="Toprim" evidence="8">
    <location>
        <begin position="81"/>
        <end position="176"/>
    </location>
</feature>
<comment type="function">
    <text evidence="7">May play a role in DNA repair. It seems to be involved in an RecBC-independent recombinational process of DNA repair. It may act with RecF and RecO.</text>
</comment>
<dbReference type="Gene3D" id="6.10.250.240">
    <property type="match status" value="1"/>
</dbReference>
<dbReference type="SMART" id="SM00278">
    <property type="entry name" value="HhH1"/>
    <property type="match status" value="1"/>
</dbReference>
<dbReference type="Pfam" id="PF21175">
    <property type="entry name" value="RecR_C"/>
    <property type="match status" value="1"/>
</dbReference>
<dbReference type="InterPro" id="IPR034137">
    <property type="entry name" value="TOPRIM_RecR"/>
</dbReference>
<name>A0A0E3ZE88_9BACT</name>
<dbReference type="NCBIfam" id="TIGR00615">
    <property type="entry name" value="recR"/>
    <property type="match status" value="1"/>
</dbReference>
<evidence type="ECO:0000256" key="2">
    <source>
        <dbReference type="ARBA" id="ARBA00022763"/>
    </source>
</evidence>
<dbReference type="SMART" id="SM00493">
    <property type="entry name" value="TOPRIM"/>
    <property type="match status" value="1"/>
</dbReference>
<evidence type="ECO:0000256" key="3">
    <source>
        <dbReference type="ARBA" id="ARBA00022771"/>
    </source>
</evidence>
<dbReference type="KEGG" id="pko:PKOR_10800"/>
<dbReference type="GO" id="GO:0006281">
    <property type="term" value="P:DNA repair"/>
    <property type="evidence" value="ECO:0007669"/>
    <property type="project" value="UniProtKB-UniRule"/>
</dbReference>
<dbReference type="InterPro" id="IPR000093">
    <property type="entry name" value="DNA_Rcmb_RecR"/>
</dbReference>
<keyword evidence="5 7" id="KW-0233">DNA recombination</keyword>
<sequence>MNFPSKLIENAVEELAKLPGVGRKTALRLALHLLKHESEDTLSLAEALVKMRTEVKHCKECHNISDTEICSICANPLRDRSLLCIVSDIRDVIAIENTSQYKGLYHVLGGVISPIEGVGPSDLHIDSLLERLPNSEVREILLAISPTMEGDTTAFYLTRKLRDFNLRITTIARGVPVGGELEYTDEVTLGRSIVERTAYGKI</sequence>
<evidence type="ECO:0000256" key="7">
    <source>
        <dbReference type="HAMAP-Rule" id="MF_00017"/>
    </source>
</evidence>
<proteinExistence type="inferred from homology"/>